<protein>
    <submittedName>
        <fullName evidence="1">14528_t:CDS:1</fullName>
    </submittedName>
</protein>
<feature type="non-terminal residue" evidence="1">
    <location>
        <position position="1"/>
    </location>
</feature>
<organism evidence="1 2">
    <name type="scientific">Racocetra persica</name>
    <dbReference type="NCBI Taxonomy" id="160502"/>
    <lineage>
        <taxon>Eukaryota</taxon>
        <taxon>Fungi</taxon>
        <taxon>Fungi incertae sedis</taxon>
        <taxon>Mucoromycota</taxon>
        <taxon>Glomeromycotina</taxon>
        <taxon>Glomeromycetes</taxon>
        <taxon>Diversisporales</taxon>
        <taxon>Gigasporaceae</taxon>
        <taxon>Racocetra</taxon>
    </lineage>
</organism>
<evidence type="ECO:0000313" key="2">
    <source>
        <dbReference type="Proteomes" id="UP000789920"/>
    </source>
</evidence>
<name>A0ACA9SS29_9GLOM</name>
<dbReference type="Proteomes" id="UP000789920">
    <property type="component" value="Unassembled WGS sequence"/>
</dbReference>
<dbReference type="EMBL" id="CAJVQC010143871">
    <property type="protein sequence ID" value="CAG8844742.1"/>
    <property type="molecule type" value="Genomic_DNA"/>
</dbReference>
<comment type="caution">
    <text evidence="1">The sequence shown here is derived from an EMBL/GenBank/DDBJ whole genome shotgun (WGS) entry which is preliminary data.</text>
</comment>
<feature type="non-terminal residue" evidence="1">
    <location>
        <position position="41"/>
    </location>
</feature>
<reference evidence="1" key="1">
    <citation type="submission" date="2021-06" db="EMBL/GenBank/DDBJ databases">
        <authorList>
            <person name="Kallberg Y."/>
            <person name="Tangrot J."/>
            <person name="Rosling A."/>
        </authorList>
    </citation>
    <scope>NUCLEOTIDE SEQUENCE</scope>
    <source>
        <strain evidence="1">MA461A</strain>
    </source>
</reference>
<sequence length="41" mass="4804">QISLIIPVSNTTVERVFFRQNLIKTRLCNQMSIDTLNDHLM</sequence>
<gene>
    <name evidence="1" type="ORF">RPERSI_LOCUS33338</name>
</gene>
<accession>A0ACA9SS29</accession>
<keyword evidence="2" id="KW-1185">Reference proteome</keyword>
<proteinExistence type="predicted"/>
<evidence type="ECO:0000313" key="1">
    <source>
        <dbReference type="EMBL" id="CAG8844742.1"/>
    </source>
</evidence>